<evidence type="ECO:0000313" key="2">
    <source>
        <dbReference type="EMBL" id="AST56715.1"/>
    </source>
</evidence>
<evidence type="ECO:0000256" key="1">
    <source>
        <dbReference type="SAM" id="Phobius"/>
    </source>
</evidence>
<dbReference type="EMBL" id="CP016893">
    <property type="protein sequence ID" value="AST56715.1"/>
    <property type="molecule type" value="Genomic_DNA"/>
</dbReference>
<organism evidence="3 5">
    <name type="scientific">Thermoanaerobacterium thermosaccharolyticum</name>
    <name type="common">Clostridium thermosaccharolyticum</name>
    <dbReference type="NCBI Taxonomy" id="1517"/>
    <lineage>
        <taxon>Bacteria</taxon>
        <taxon>Bacillati</taxon>
        <taxon>Bacillota</taxon>
        <taxon>Clostridia</taxon>
        <taxon>Thermoanaerobacterales</taxon>
        <taxon>Thermoanaerobacteraceae</taxon>
        <taxon>Thermoanaerobacterium</taxon>
    </lineage>
</organism>
<protein>
    <submittedName>
        <fullName evidence="3">Uncharacterized protein</fullName>
    </submittedName>
</protein>
<proteinExistence type="predicted"/>
<feature type="transmembrane region" description="Helical" evidence="1">
    <location>
        <begin position="505"/>
        <end position="523"/>
    </location>
</feature>
<dbReference type="AlphaFoldDB" id="A0A231VHA4"/>
<sequence length="525" mass="59608">MNIHKLISIILIIVTVVLLTSYNYERYLKSFSQSPSKEWSRDIKIGSRDFNRSTSIFSNNNKIYAILPKMNKIELIDISTPNKILIKDMDINGIDESNVKEINYCNGRLYIVKNNTLMSVGIDGSNLVNYGINADGFKIVDDKLITFNNSEINIYKISNDKLMLEGSISQIKNTREIDAEKINKRLYIALLTGINYDRSIYLLTYDGRQWGNLKPVYNISVSSFSDIDNLRIAYDGGIYLFYNSVSKNNLNLKYIYFKDAKLQNVFLKDAMINVDGIGNADNIGDFDVLEDGTYVYTVSSGSVELSNFGNVPSKSTEIIYSKWKGGKVVLSKLATKTGTWTGMPKILNTKNGNFLTWIEADGFGKYNVYASSTTYVYKNVLNRVRPVDKQYALSTLIQKSAASLLIGLIFILVGALPAYVWFVVIMLFEPRRLKGESVVSFYIGAAIYIIMKYFLYPPHSIRTILNSVLKPYNFFAMPAIFTLISYGLTRVYYGRKKFNSNFGAFSFMIIIDAILTNLFYAPFFT</sequence>
<dbReference type="EMBL" id="NKHD01000026">
    <property type="protein sequence ID" value="OXT07006.1"/>
    <property type="molecule type" value="Genomic_DNA"/>
</dbReference>
<dbReference type="SUPFAM" id="SSF63825">
    <property type="entry name" value="YWTD domain"/>
    <property type="match status" value="1"/>
</dbReference>
<dbReference type="RefSeq" id="WP_094045719.1">
    <property type="nucleotide sequence ID" value="NZ_CP016893.1"/>
</dbReference>
<feature type="transmembrane region" description="Helical" evidence="1">
    <location>
        <begin position="439"/>
        <end position="455"/>
    </location>
</feature>
<evidence type="ECO:0000313" key="3">
    <source>
        <dbReference type="EMBL" id="OXT07006.1"/>
    </source>
</evidence>
<dbReference type="Proteomes" id="UP000215301">
    <property type="component" value="Unassembled WGS sequence"/>
</dbReference>
<keyword evidence="1" id="KW-0812">Transmembrane</keyword>
<evidence type="ECO:0000313" key="4">
    <source>
        <dbReference type="Proteomes" id="UP000214975"/>
    </source>
</evidence>
<evidence type="ECO:0000313" key="5">
    <source>
        <dbReference type="Proteomes" id="UP000215301"/>
    </source>
</evidence>
<accession>A0A231VHA4</accession>
<feature type="transmembrane region" description="Helical" evidence="1">
    <location>
        <begin position="475"/>
        <end position="493"/>
    </location>
</feature>
<reference evidence="3 5" key="2">
    <citation type="submission" date="2017-06" db="EMBL/GenBank/DDBJ databases">
        <title>Isolation and characterization of a thermophilic and butanogenic Thermoanaerobacterium thermosaccharolyticum M5 capable of efficient degradation of hemicellulose.</title>
        <authorList>
            <person name="Xin F."/>
            <person name="Jiang Y."/>
        </authorList>
    </citation>
    <scope>NUCLEOTIDE SEQUENCE [LARGE SCALE GENOMIC DNA]</scope>
    <source>
        <strain evidence="3 5">M5</strain>
    </source>
</reference>
<gene>
    <name evidence="3" type="ORF">CE561_09330</name>
    <name evidence="2" type="ORF">Thert_00526</name>
</gene>
<keyword evidence="1" id="KW-1133">Transmembrane helix</keyword>
<keyword evidence="1" id="KW-0472">Membrane</keyword>
<feature type="transmembrane region" description="Helical" evidence="1">
    <location>
        <begin position="404"/>
        <end position="427"/>
    </location>
</feature>
<name>A0A231VHA4_THETR</name>
<reference evidence="2 4" key="1">
    <citation type="submission" date="2016-08" db="EMBL/GenBank/DDBJ databases">
        <title>A novel genetic cassette of butanologenic Thermoanaerobacterium thermosaccharolyticum that directly convert cellulose to butanol.</title>
        <authorList>
            <person name="Li T."/>
            <person name="He J."/>
        </authorList>
    </citation>
    <scope>NUCLEOTIDE SEQUENCE [LARGE SCALE GENOMIC DNA]</scope>
    <source>
        <strain evidence="2 4">TG57</strain>
    </source>
</reference>
<feature type="transmembrane region" description="Helical" evidence="1">
    <location>
        <begin position="7"/>
        <end position="24"/>
    </location>
</feature>
<dbReference type="Proteomes" id="UP000214975">
    <property type="component" value="Chromosome"/>
</dbReference>